<keyword evidence="2" id="KW-1003">Cell membrane</keyword>
<feature type="region of interest" description="Disordered" evidence="6">
    <location>
        <begin position="200"/>
        <end position="371"/>
    </location>
</feature>
<dbReference type="EMBL" id="AP022871">
    <property type="protein sequence ID" value="BCB87740.1"/>
    <property type="molecule type" value="Genomic_DNA"/>
</dbReference>
<evidence type="ECO:0000313" key="9">
    <source>
        <dbReference type="EMBL" id="BCB87740.1"/>
    </source>
</evidence>
<feature type="compositionally biased region" description="Acidic residues" evidence="6">
    <location>
        <begin position="206"/>
        <end position="220"/>
    </location>
</feature>
<sequence length="371" mass="39413">MFVGRGVRALWMGLAHGVGWAVRGVGRQAANARDLDPEHRRDGAGLLLLGLAILTGVAVWFSGAGPVGERVADTVRLFLGAIAAALPLLLLVAALRLMREASDPEHRGRGVVGWSALILSAAGLLHVAQDPIDNAQRDYAGGLVGAAIGGLLERAVTQWVAMPLLVLLFLFGLLVITATPINKVPERLGLLVSSLLGRPLPADDTAPADDDEDEEEEEEPAPVRRRSSSRRRQAALADGAGESSGEEEIVHDTVVLPRKPPAAVPAARKVTEPPEHSAPPTRAEQLAITGMAGDYKLPRPTCSSRAPRPRAGARRTTRSSRRCRACSSSSTWTRRSPASRGGRRSPGTRWSWASASRSSGSRSCRATSHTR</sequence>
<feature type="compositionally biased region" description="Low complexity" evidence="6">
    <location>
        <begin position="234"/>
        <end position="243"/>
    </location>
</feature>
<dbReference type="KEGG" id="psuu:Psuf_050530"/>
<feature type="transmembrane region" description="Helical" evidence="7">
    <location>
        <begin position="159"/>
        <end position="181"/>
    </location>
</feature>
<evidence type="ECO:0000256" key="5">
    <source>
        <dbReference type="ARBA" id="ARBA00023136"/>
    </source>
</evidence>
<feature type="compositionally biased region" description="Basic residues" evidence="6">
    <location>
        <begin position="223"/>
        <end position="233"/>
    </location>
</feature>
<name>A0A6F8YNP4_9ACTN</name>
<evidence type="ECO:0000256" key="4">
    <source>
        <dbReference type="ARBA" id="ARBA00022989"/>
    </source>
</evidence>
<dbReference type="GO" id="GO:0005886">
    <property type="term" value="C:plasma membrane"/>
    <property type="evidence" value="ECO:0007669"/>
    <property type="project" value="UniProtKB-SubCell"/>
</dbReference>
<evidence type="ECO:0000259" key="8">
    <source>
        <dbReference type="Pfam" id="PF13491"/>
    </source>
</evidence>
<keyword evidence="10" id="KW-1185">Reference proteome</keyword>
<dbReference type="Pfam" id="PF13491">
    <property type="entry name" value="FtsK_4TM"/>
    <property type="match status" value="1"/>
</dbReference>
<keyword evidence="5 7" id="KW-0472">Membrane</keyword>
<protein>
    <recommendedName>
        <fullName evidence="8">DNA translocase FtsK 4TM region domain-containing protein</fullName>
    </recommendedName>
</protein>
<feature type="transmembrane region" description="Helical" evidence="7">
    <location>
        <begin position="110"/>
        <end position="128"/>
    </location>
</feature>
<dbReference type="InterPro" id="IPR025199">
    <property type="entry name" value="FtsK_4TM"/>
</dbReference>
<evidence type="ECO:0000313" key="10">
    <source>
        <dbReference type="Proteomes" id="UP000503011"/>
    </source>
</evidence>
<evidence type="ECO:0000256" key="6">
    <source>
        <dbReference type="SAM" id="MobiDB-lite"/>
    </source>
</evidence>
<evidence type="ECO:0000256" key="7">
    <source>
        <dbReference type="SAM" id="Phobius"/>
    </source>
</evidence>
<reference evidence="9 10" key="2">
    <citation type="submission" date="2020-03" db="EMBL/GenBank/DDBJ databases">
        <authorList>
            <person name="Ichikawa N."/>
            <person name="Kimura A."/>
            <person name="Kitahashi Y."/>
            <person name="Uohara A."/>
        </authorList>
    </citation>
    <scope>NUCLEOTIDE SEQUENCE [LARGE SCALE GENOMIC DNA]</scope>
    <source>
        <strain evidence="9 10">NBRC 105367</strain>
    </source>
</reference>
<feature type="compositionally biased region" description="Low complexity" evidence="6">
    <location>
        <begin position="325"/>
        <end position="371"/>
    </location>
</feature>
<feature type="transmembrane region" description="Helical" evidence="7">
    <location>
        <begin position="46"/>
        <end position="65"/>
    </location>
</feature>
<keyword evidence="4 7" id="KW-1133">Transmembrane helix</keyword>
<comment type="subcellular location">
    <subcellularLocation>
        <location evidence="1">Cell membrane</location>
        <topology evidence="1">Multi-pass membrane protein</topology>
    </subcellularLocation>
</comment>
<dbReference type="Proteomes" id="UP000503011">
    <property type="component" value="Chromosome"/>
</dbReference>
<evidence type="ECO:0000256" key="3">
    <source>
        <dbReference type="ARBA" id="ARBA00022692"/>
    </source>
</evidence>
<feature type="transmembrane region" description="Helical" evidence="7">
    <location>
        <begin position="77"/>
        <end position="98"/>
    </location>
</feature>
<proteinExistence type="predicted"/>
<accession>A0A6F8YNP4</accession>
<reference evidence="9 10" key="1">
    <citation type="submission" date="2020-03" db="EMBL/GenBank/DDBJ databases">
        <title>Whole genome shotgun sequence of Phytohabitans suffuscus NBRC 105367.</title>
        <authorList>
            <person name="Komaki H."/>
            <person name="Tamura T."/>
        </authorList>
    </citation>
    <scope>NUCLEOTIDE SEQUENCE [LARGE SCALE GENOMIC DNA]</scope>
    <source>
        <strain evidence="9 10">NBRC 105367</strain>
    </source>
</reference>
<organism evidence="9 10">
    <name type="scientific">Phytohabitans suffuscus</name>
    <dbReference type="NCBI Taxonomy" id="624315"/>
    <lineage>
        <taxon>Bacteria</taxon>
        <taxon>Bacillati</taxon>
        <taxon>Actinomycetota</taxon>
        <taxon>Actinomycetes</taxon>
        <taxon>Micromonosporales</taxon>
        <taxon>Micromonosporaceae</taxon>
    </lineage>
</organism>
<dbReference type="AlphaFoldDB" id="A0A6F8YNP4"/>
<gene>
    <name evidence="9" type="ORF">Psuf_050530</name>
</gene>
<evidence type="ECO:0000256" key="1">
    <source>
        <dbReference type="ARBA" id="ARBA00004651"/>
    </source>
</evidence>
<keyword evidence="3 7" id="KW-0812">Transmembrane</keyword>
<evidence type="ECO:0000256" key="2">
    <source>
        <dbReference type="ARBA" id="ARBA00022475"/>
    </source>
</evidence>
<feature type="compositionally biased region" description="Basic residues" evidence="6">
    <location>
        <begin position="307"/>
        <end position="324"/>
    </location>
</feature>
<feature type="domain" description="DNA translocase FtsK 4TM region" evidence="8">
    <location>
        <begin position="64"/>
        <end position="189"/>
    </location>
</feature>